<keyword evidence="3" id="KW-1185">Reference proteome</keyword>
<protein>
    <submittedName>
        <fullName evidence="2">Uncharacterized protein</fullName>
    </submittedName>
</protein>
<evidence type="ECO:0000256" key="1">
    <source>
        <dbReference type="SAM" id="MobiDB-lite"/>
    </source>
</evidence>
<evidence type="ECO:0000313" key="2">
    <source>
        <dbReference type="EMBL" id="KAJ1141187.1"/>
    </source>
</evidence>
<dbReference type="EMBL" id="JANPWB010000010">
    <property type="protein sequence ID" value="KAJ1141187.1"/>
    <property type="molecule type" value="Genomic_DNA"/>
</dbReference>
<comment type="caution">
    <text evidence="2">The sequence shown here is derived from an EMBL/GenBank/DDBJ whole genome shotgun (WGS) entry which is preliminary data.</text>
</comment>
<dbReference type="AlphaFoldDB" id="A0AAV7QP31"/>
<sequence>MGPLHLSLTRTPGILLYAAARGDSGRYGAHSGAAGPPRGLRLAGTPTAPALSGGSPLRPSLGAPAARDAPALTRPGRLPAPVRVSTRVPDSIRGTGRGLRSPPARLRSVQQGPNRAPRPFGRPPPQHQHRLPRGRLVMFG</sequence>
<evidence type="ECO:0000313" key="3">
    <source>
        <dbReference type="Proteomes" id="UP001066276"/>
    </source>
</evidence>
<proteinExistence type="predicted"/>
<feature type="region of interest" description="Disordered" evidence="1">
    <location>
        <begin position="25"/>
        <end position="140"/>
    </location>
</feature>
<organism evidence="2 3">
    <name type="scientific">Pleurodeles waltl</name>
    <name type="common">Iberian ribbed newt</name>
    <dbReference type="NCBI Taxonomy" id="8319"/>
    <lineage>
        <taxon>Eukaryota</taxon>
        <taxon>Metazoa</taxon>
        <taxon>Chordata</taxon>
        <taxon>Craniata</taxon>
        <taxon>Vertebrata</taxon>
        <taxon>Euteleostomi</taxon>
        <taxon>Amphibia</taxon>
        <taxon>Batrachia</taxon>
        <taxon>Caudata</taxon>
        <taxon>Salamandroidea</taxon>
        <taxon>Salamandridae</taxon>
        <taxon>Pleurodelinae</taxon>
        <taxon>Pleurodeles</taxon>
    </lineage>
</organism>
<reference evidence="2" key="1">
    <citation type="journal article" date="2022" name="bioRxiv">
        <title>Sequencing and chromosome-scale assembly of the giantPleurodeles waltlgenome.</title>
        <authorList>
            <person name="Brown T."/>
            <person name="Elewa A."/>
            <person name="Iarovenko S."/>
            <person name="Subramanian E."/>
            <person name="Araus A.J."/>
            <person name="Petzold A."/>
            <person name="Susuki M."/>
            <person name="Suzuki K.-i.T."/>
            <person name="Hayashi T."/>
            <person name="Toyoda A."/>
            <person name="Oliveira C."/>
            <person name="Osipova E."/>
            <person name="Leigh N.D."/>
            <person name="Simon A."/>
            <person name="Yun M.H."/>
        </authorList>
    </citation>
    <scope>NUCLEOTIDE SEQUENCE</scope>
    <source>
        <strain evidence="2">20211129_DDA</strain>
        <tissue evidence="2">Liver</tissue>
    </source>
</reference>
<gene>
    <name evidence="2" type="ORF">NDU88_007522</name>
</gene>
<dbReference type="Proteomes" id="UP001066276">
    <property type="component" value="Chromosome 6"/>
</dbReference>
<accession>A0AAV7QP31</accession>
<name>A0AAV7QP31_PLEWA</name>